<accession>A0ABD0MBH3</accession>
<proteinExistence type="predicted"/>
<protein>
    <submittedName>
        <fullName evidence="1">Uncharacterized protein</fullName>
    </submittedName>
</protein>
<name>A0ABD0MBH3_9CAEN</name>
<dbReference type="EMBL" id="JACVVK020000001">
    <property type="protein sequence ID" value="KAK7508584.1"/>
    <property type="molecule type" value="Genomic_DNA"/>
</dbReference>
<dbReference type="Proteomes" id="UP001519460">
    <property type="component" value="Unassembled WGS sequence"/>
</dbReference>
<comment type="caution">
    <text evidence="1">The sequence shown here is derived from an EMBL/GenBank/DDBJ whole genome shotgun (WGS) entry which is preliminary data.</text>
</comment>
<keyword evidence="2" id="KW-1185">Reference proteome</keyword>
<reference evidence="1 2" key="1">
    <citation type="journal article" date="2023" name="Sci. Data">
        <title>Genome assembly of the Korean intertidal mud-creeper Batillaria attramentaria.</title>
        <authorList>
            <person name="Patra A.K."/>
            <person name="Ho P.T."/>
            <person name="Jun S."/>
            <person name="Lee S.J."/>
            <person name="Kim Y."/>
            <person name="Won Y.J."/>
        </authorList>
    </citation>
    <scope>NUCLEOTIDE SEQUENCE [LARGE SCALE GENOMIC DNA]</scope>
    <source>
        <strain evidence="1">Wonlab-2016</strain>
    </source>
</reference>
<organism evidence="1 2">
    <name type="scientific">Batillaria attramentaria</name>
    <dbReference type="NCBI Taxonomy" id="370345"/>
    <lineage>
        <taxon>Eukaryota</taxon>
        <taxon>Metazoa</taxon>
        <taxon>Spiralia</taxon>
        <taxon>Lophotrochozoa</taxon>
        <taxon>Mollusca</taxon>
        <taxon>Gastropoda</taxon>
        <taxon>Caenogastropoda</taxon>
        <taxon>Sorbeoconcha</taxon>
        <taxon>Cerithioidea</taxon>
        <taxon>Batillariidae</taxon>
        <taxon>Batillaria</taxon>
    </lineage>
</organism>
<evidence type="ECO:0000313" key="2">
    <source>
        <dbReference type="Proteomes" id="UP001519460"/>
    </source>
</evidence>
<dbReference type="AlphaFoldDB" id="A0ABD0MBH3"/>
<evidence type="ECO:0000313" key="1">
    <source>
        <dbReference type="EMBL" id="KAK7508584.1"/>
    </source>
</evidence>
<sequence length="93" mass="10199">MQGEQCRRPKCLWNETWPHPPPPEEALPAWLVVVMQLSPFCSASEILLSESEDGVLMLVPVGFGRWAEVIALSRTLSSVHILRGLSAVMTAGS</sequence>
<gene>
    <name evidence="1" type="ORF">BaRGS_00000150</name>
</gene>